<keyword evidence="5" id="KW-0802">TPR repeat</keyword>
<protein>
    <submittedName>
        <fullName evidence="9">Serine/threonine-protein kinase</fullName>
    </submittedName>
</protein>
<keyword evidence="10" id="KW-1185">Reference proteome</keyword>
<dbReference type="EMBL" id="SNZH01000009">
    <property type="protein sequence ID" value="TDR42013.1"/>
    <property type="molecule type" value="Genomic_DNA"/>
</dbReference>
<evidence type="ECO:0000256" key="7">
    <source>
        <dbReference type="SAM" id="Phobius"/>
    </source>
</evidence>
<dbReference type="CDD" id="cd14014">
    <property type="entry name" value="STKc_PknB_like"/>
    <property type="match status" value="1"/>
</dbReference>
<dbReference type="Gene3D" id="1.10.510.10">
    <property type="entry name" value="Transferase(Phosphotransferase) domain 1"/>
    <property type="match status" value="1"/>
</dbReference>
<dbReference type="SUPFAM" id="SSF48452">
    <property type="entry name" value="TPR-like"/>
    <property type="match status" value="3"/>
</dbReference>
<proteinExistence type="predicted"/>
<evidence type="ECO:0000256" key="1">
    <source>
        <dbReference type="ARBA" id="ARBA00022679"/>
    </source>
</evidence>
<dbReference type="Pfam" id="PF00069">
    <property type="entry name" value="Pkinase"/>
    <property type="match status" value="1"/>
</dbReference>
<keyword evidence="7" id="KW-0812">Transmembrane</keyword>
<comment type="caution">
    <text evidence="9">The sequence shown here is derived from an EMBL/GenBank/DDBJ whole genome shotgun (WGS) entry which is preliminary data.</text>
</comment>
<feature type="transmembrane region" description="Helical" evidence="7">
    <location>
        <begin position="368"/>
        <end position="389"/>
    </location>
</feature>
<evidence type="ECO:0000256" key="3">
    <source>
        <dbReference type="ARBA" id="ARBA00022777"/>
    </source>
</evidence>
<keyword evidence="4 6" id="KW-0067">ATP-binding</keyword>
<keyword evidence="3 9" id="KW-0418">Kinase</keyword>
<evidence type="ECO:0000256" key="6">
    <source>
        <dbReference type="PROSITE-ProRule" id="PRU10141"/>
    </source>
</evidence>
<organism evidence="9 10">
    <name type="scientific">Tahibacter aquaticus</name>
    <dbReference type="NCBI Taxonomy" id="520092"/>
    <lineage>
        <taxon>Bacteria</taxon>
        <taxon>Pseudomonadati</taxon>
        <taxon>Pseudomonadota</taxon>
        <taxon>Gammaproteobacteria</taxon>
        <taxon>Lysobacterales</taxon>
        <taxon>Rhodanobacteraceae</taxon>
        <taxon>Tahibacter</taxon>
    </lineage>
</organism>
<dbReference type="Proteomes" id="UP000295293">
    <property type="component" value="Unassembled WGS sequence"/>
</dbReference>
<evidence type="ECO:0000259" key="8">
    <source>
        <dbReference type="PROSITE" id="PS50011"/>
    </source>
</evidence>
<keyword evidence="7" id="KW-0472">Membrane</keyword>
<feature type="repeat" description="TPR" evidence="5">
    <location>
        <begin position="663"/>
        <end position="696"/>
    </location>
</feature>
<dbReference type="GO" id="GO:0004674">
    <property type="term" value="F:protein serine/threonine kinase activity"/>
    <property type="evidence" value="ECO:0007669"/>
    <property type="project" value="TreeGrafter"/>
</dbReference>
<dbReference type="PROSITE" id="PS00107">
    <property type="entry name" value="PROTEIN_KINASE_ATP"/>
    <property type="match status" value="1"/>
</dbReference>
<dbReference type="InterPro" id="IPR019734">
    <property type="entry name" value="TPR_rpt"/>
</dbReference>
<evidence type="ECO:0000313" key="10">
    <source>
        <dbReference type="Proteomes" id="UP000295293"/>
    </source>
</evidence>
<dbReference type="Gene3D" id="1.25.40.10">
    <property type="entry name" value="Tetratricopeptide repeat domain"/>
    <property type="match status" value="2"/>
</dbReference>
<dbReference type="SMART" id="SM00220">
    <property type="entry name" value="S_TKc"/>
    <property type="match status" value="1"/>
</dbReference>
<accession>A0A4R6YU80</accession>
<dbReference type="SMART" id="SM00028">
    <property type="entry name" value="TPR"/>
    <property type="match status" value="4"/>
</dbReference>
<dbReference type="PANTHER" id="PTHR43289">
    <property type="entry name" value="MITOGEN-ACTIVATED PROTEIN KINASE KINASE KINASE 20-RELATED"/>
    <property type="match status" value="1"/>
</dbReference>
<feature type="domain" description="Protein kinase" evidence="8">
    <location>
        <begin position="86"/>
        <end position="343"/>
    </location>
</feature>
<evidence type="ECO:0000256" key="5">
    <source>
        <dbReference type="PROSITE-ProRule" id="PRU00339"/>
    </source>
</evidence>
<keyword evidence="1" id="KW-0808">Transferase</keyword>
<name>A0A4R6YU80_9GAMM</name>
<evidence type="ECO:0000256" key="4">
    <source>
        <dbReference type="ARBA" id="ARBA00022840"/>
    </source>
</evidence>
<dbReference type="OrthoDB" id="9801841at2"/>
<dbReference type="InterPro" id="IPR000719">
    <property type="entry name" value="Prot_kinase_dom"/>
</dbReference>
<dbReference type="InterPro" id="IPR017441">
    <property type="entry name" value="Protein_kinase_ATP_BS"/>
</dbReference>
<keyword evidence="7" id="KW-1133">Transmembrane helix</keyword>
<dbReference type="GO" id="GO:0005524">
    <property type="term" value="F:ATP binding"/>
    <property type="evidence" value="ECO:0007669"/>
    <property type="project" value="UniProtKB-UniRule"/>
</dbReference>
<reference evidence="9 10" key="1">
    <citation type="submission" date="2019-03" db="EMBL/GenBank/DDBJ databases">
        <title>Genomic Encyclopedia of Type Strains, Phase IV (KMG-IV): sequencing the most valuable type-strain genomes for metagenomic binning, comparative biology and taxonomic classification.</title>
        <authorList>
            <person name="Goeker M."/>
        </authorList>
    </citation>
    <scope>NUCLEOTIDE SEQUENCE [LARGE SCALE GENOMIC DNA]</scope>
    <source>
        <strain evidence="9 10">DSM 21667</strain>
    </source>
</reference>
<dbReference type="InterPro" id="IPR011009">
    <property type="entry name" value="Kinase-like_dom_sf"/>
</dbReference>
<dbReference type="SUPFAM" id="SSF56112">
    <property type="entry name" value="Protein kinase-like (PK-like)"/>
    <property type="match status" value="1"/>
</dbReference>
<evidence type="ECO:0000313" key="9">
    <source>
        <dbReference type="EMBL" id="TDR42013.1"/>
    </source>
</evidence>
<dbReference type="PROSITE" id="PS00108">
    <property type="entry name" value="PROTEIN_KINASE_ST"/>
    <property type="match status" value="1"/>
</dbReference>
<dbReference type="PANTHER" id="PTHR43289:SF6">
    <property type="entry name" value="SERINE_THREONINE-PROTEIN KINASE NEKL-3"/>
    <property type="match status" value="1"/>
</dbReference>
<feature type="binding site" evidence="6">
    <location>
        <position position="117"/>
    </location>
    <ligand>
        <name>ATP</name>
        <dbReference type="ChEBI" id="CHEBI:30616"/>
    </ligand>
</feature>
<gene>
    <name evidence="9" type="ORF">DFR29_10969</name>
</gene>
<keyword evidence="2 6" id="KW-0547">Nucleotide-binding</keyword>
<dbReference type="PROSITE" id="PS50005">
    <property type="entry name" value="TPR"/>
    <property type="match status" value="1"/>
</dbReference>
<sequence length="929" mass="100386">MPSTYSSARACFEAALELPAVSRAAFLLKHCGETDLRQRVTRMLAAHDGGSGGVLDLPLVAIAETLADPLRSLQAQAWIGRSVGGVRLLDVLGQGGSAVVFRGEKKQQDVCQIVAVKLFRKLLLTDFDLRQFRRERMAMAQLSHPNIARLIDGGCTETGMAYIVLEFVDGSRITDYADNRHLDQRQRLRLLVEVCRTVDAAHRALIVHRDLKPSNVLMTRDGHVKLLDFGIAKFLDDDDATEAADRALTPAYAAPEQFRGEPVTTATDVYALGVLLGELLTGMRLASEYRDAPRDNSGDTAAAALLQQLSGDIGSIFLMATAADPQRRYASAGVLADDLECLLASRPVRAHPPSRTYRLARFCARNRVGLSVVAMLGGLMITAAGIALWQARAATAHAARAQTEAALARATRDFMVELFRLAEPAGARAAPVTVIEVAEAALSRLDNAAQMDARVRLDLKTQLGAVLRGQSRLSRSQDVLRAAAAEGTQVFGSADPMVVEARLELGEALLTAGDYAAAAALTQAMRGDALRQESDRQVKYLVLDATVAGRRGNAADAMQRITEAAEHCGTACSDAVRFQLLNAKGDVYGMFDRNVVAAESFEQAAALATTLYGPVHARMASALDGLAGAYNRVGRADDARRIAQQVLAIDDRIGVPAVHWQRALHLNRLGTALYALGEYDAALQAFEQGIAISRQVSSEDDQSLAIDIRNIGIVYYRLGKFEDSIRHLSDALARHVASSGEHHRDVAHLRANLAGIMADGGDATTAVTMVQQAVDDLRAQGEGSERRLAEALLHSARIFLLDGDAGRALSRVDEAIAMFENLVRDTRESTRLHAHITRGVALARLARPVQARQALEPALRRLGEIGKDDHSQAEAHFVLGLLALEEKHCDSAGDRLAAGRQALTRKPFVYAYLRSEESALATAVMQRCR</sequence>
<dbReference type="InterPro" id="IPR008271">
    <property type="entry name" value="Ser/Thr_kinase_AS"/>
</dbReference>
<dbReference type="Gene3D" id="3.30.200.20">
    <property type="entry name" value="Phosphorylase Kinase, domain 1"/>
    <property type="match status" value="1"/>
</dbReference>
<evidence type="ECO:0000256" key="2">
    <source>
        <dbReference type="ARBA" id="ARBA00022741"/>
    </source>
</evidence>
<dbReference type="AlphaFoldDB" id="A0A4R6YU80"/>
<dbReference type="PROSITE" id="PS50011">
    <property type="entry name" value="PROTEIN_KINASE_DOM"/>
    <property type="match status" value="1"/>
</dbReference>
<dbReference type="Pfam" id="PF13424">
    <property type="entry name" value="TPR_12"/>
    <property type="match status" value="2"/>
</dbReference>
<dbReference type="InterPro" id="IPR011990">
    <property type="entry name" value="TPR-like_helical_dom_sf"/>
</dbReference>